<accession>M2WHZ9</accession>
<reference evidence="1 2" key="2">
    <citation type="journal article" date="2012" name="PLoS Pathog.">
        <title>Diverse lifestyles and strategies of plant pathogenesis encoded in the genomes of eighteen Dothideomycetes fungi.</title>
        <authorList>
            <person name="Ohm R.A."/>
            <person name="Feau N."/>
            <person name="Henrissat B."/>
            <person name="Schoch C.L."/>
            <person name="Horwitz B.A."/>
            <person name="Barry K.W."/>
            <person name="Condon B.J."/>
            <person name="Copeland A.C."/>
            <person name="Dhillon B."/>
            <person name="Glaser F."/>
            <person name="Hesse C.N."/>
            <person name="Kosti I."/>
            <person name="LaButti K."/>
            <person name="Lindquist E.A."/>
            <person name="Lucas S."/>
            <person name="Salamov A.A."/>
            <person name="Bradshaw R.E."/>
            <person name="Ciuffetti L."/>
            <person name="Hamelin R.C."/>
            <person name="Kema G.H.J."/>
            <person name="Lawrence C."/>
            <person name="Scott J.A."/>
            <person name="Spatafora J.W."/>
            <person name="Turgeon B.G."/>
            <person name="de Wit P.J.G.M."/>
            <person name="Zhong S."/>
            <person name="Goodwin S.B."/>
            <person name="Grigoriev I.V."/>
        </authorList>
    </citation>
    <scope>NUCLEOTIDE SEQUENCE [LARGE SCALE GENOMIC DNA]</scope>
    <source>
        <strain evidence="2">NZE10 / CBS 128990</strain>
    </source>
</reference>
<evidence type="ECO:0000313" key="2">
    <source>
        <dbReference type="Proteomes" id="UP000016933"/>
    </source>
</evidence>
<dbReference type="EMBL" id="KB446546">
    <property type="protein sequence ID" value="EME38638.1"/>
    <property type="molecule type" value="Genomic_DNA"/>
</dbReference>
<dbReference type="AlphaFoldDB" id="M2WHZ9"/>
<keyword evidence="2" id="KW-1185">Reference proteome</keyword>
<reference evidence="2" key="1">
    <citation type="journal article" date="2012" name="PLoS Genet.">
        <title>The genomes of the fungal plant pathogens Cladosporium fulvum and Dothistroma septosporum reveal adaptation to different hosts and lifestyles but also signatures of common ancestry.</title>
        <authorList>
            <person name="de Wit P.J.G.M."/>
            <person name="van der Burgt A."/>
            <person name="Oekmen B."/>
            <person name="Stergiopoulos I."/>
            <person name="Abd-Elsalam K.A."/>
            <person name="Aerts A.L."/>
            <person name="Bahkali A.H."/>
            <person name="Beenen H.G."/>
            <person name="Chettri P."/>
            <person name="Cox M.P."/>
            <person name="Datema E."/>
            <person name="de Vries R.P."/>
            <person name="Dhillon B."/>
            <person name="Ganley A.R."/>
            <person name="Griffiths S.A."/>
            <person name="Guo Y."/>
            <person name="Hamelin R.C."/>
            <person name="Henrissat B."/>
            <person name="Kabir M.S."/>
            <person name="Jashni M.K."/>
            <person name="Kema G."/>
            <person name="Klaubauf S."/>
            <person name="Lapidus A."/>
            <person name="Levasseur A."/>
            <person name="Lindquist E."/>
            <person name="Mehrabi R."/>
            <person name="Ohm R.A."/>
            <person name="Owen T.J."/>
            <person name="Salamov A."/>
            <person name="Schwelm A."/>
            <person name="Schijlen E."/>
            <person name="Sun H."/>
            <person name="van den Burg H.A."/>
            <person name="van Ham R.C.H.J."/>
            <person name="Zhang S."/>
            <person name="Goodwin S.B."/>
            <person name="Grigoriev I.V."/>
            <person name="Collemare J."/>
            <person name="Bradshaw R.E."/>
        </authorList>
    </citation>
    <scope>NUCLEOTIDE SEQUENCE [LARGE SCALE GENOMIC DNA]</scope>
    <source>
        <strain evidence="2">NZE10 / CBS 128990</strain>
    </source>
</reference>
<dbReference type="Proteomes" id="UP000016933">
    <property type="component" value="Unassembled WGS sequence"/>
</dbReference>
<dbReference type="HOGENOM" id="CLU_2549115_0_0_1"/>
<gene>
    <name evidence="1" type="ORF">DOTSEDRAFT_75409</name>
</gene>
<proteinExistence type="predicted"/>
<evidence type="ECO:0000313" key="1">
    <source>
        <dbReference type="EMBL" id="EME38638.1"/>
    </source>
</evidence>
<organism evidence="1 2">
    <name type="scientific">Dothistroma septosporum (strain NZE10 / CBS 128990)</name>
    <name type="common">Red band needle blight fungus</name>
    <name type="synonym">Mycosphaerella pini</name>
    <dbReference type="NCBI Taxonomy" id="675120"/>
    <lineage>
        <taxon>Eukaryota</taxon>
        <taxon>Fungi</taxon>
        <taxon>Dikarya</taxon>
        <taxon>Ascomycota</taxon>
        <taxon>Pezizomycotina</taxon>
        <taxon>Dothideomycetes</taxon>
        <taxon>Dothideomycetidae</taxon>
        <taxon>Mycosphaerellales</taxon>
        <taxon>Mycosphaerellaceae</taxon>
        <taxon>Dothistroma</taxon>
    </lineage>
</organism>
<name>M2WHZ9_DOTSN</name>
<dbReference type="OrthoDB" id="5337308at2759"/>
<protein>
    <submittedName>
        <fullName evidence="1">Uncharacterized protein</fullName>
    </submittedName>
</protein>
<sequence>DATNEKEQEAFLAILGTPIGEGVAKLIGQHREQLRSLQVKSISIFCDDCTAACPEPYVIFRVEDDSDDAPRAHSKRGDRLQLW</sequence>
<feature type="non-terminal residue" evidence="1">
    <location>
        <position position="1"/>
    </location>
</feature>